<feature type="chain" id="PRO_5041307198" evidence="11">
    <location>
        <begin position="33"/>
        <end position="784"/>
    </location>
</feature>
<dbReference type="Proteomes" id="UP000530412">
    <property type="component" value="Unassembled WGS sequence"/>
</dbReference>
<feature type="domain" description="Immune inhibitor A-like metallopeptidase VEG" evidence="13">
    <location>
        <begin position="610"/>
        <end position="777"/>
    </location>
</feature>
<keyword evidence="3" id="KW-0964">Secreted</keyword>
<evidence type="ECO:0000256" key="9">
    <source>
        <dbReference type="ARBA" id="ARBA00023049"/>
    </source>
</evidence>
<dbReference type="InterPro" id="IPR008757">
    <property type="entry name" value="Peptidase_M6-like_domain"/>
</dbReference>
<dbReference type="Pfam" id="PF05547">
    <property type="entry name" value="Peptidase_M6"/>
    <property type="match status" value="1"/>
</dbReference>
<evidence type="ECO:0000256" key="3">
    <source>
        <dbReference type="ARBA" id="ARBA00022525"/>
    </source>
</evidence>
<proteinExistence type="predicted"/>
<dbReference type="SUPFAM" id="SSF55486">
    <property type="entry name" value="Metalloproteases ('zincins'), catalytic domain"/>
    <property type="match status" value="1"/>
</dbReference>
<comment type="cofactor">
    <cofactor evidence="1">
        <name>Zn(2+)</name>
        <dbReference type="ChEBI" id="CHEBI:29105"/>
    </cofactor>
</comment>
<dbReference type="GO" id="GO:0006508">
    <property type="term" value="P:proteolysis"/>
    <property type="evidence" value="ECO:0007669"/>
    <property type="project" value="UniProtKB-KW"/>
</dbReference>
<dbReference type="NCBIfam" id="TIGR03296">
    <property type="entry name" value="M6dom_TIGR03296"/>
    <property type="match status" value="1"/>
</dbReference>
<dbReference type="InterPro" id="IPR012300">
    <property type="entry name" value="Pept_M6_InhA"/>
</dbReference>
<dbReference type="EC" id="3.4.24.-" evidence="14"/>
<keyword evidence="9" id="KW-0482">Metalloprotease</keyword>
<evidence type="ECO:0000256" key="1">
    <source>
        <dbReference type="ARBA" id="ARBA00001947"/>
    </source>
</evidence>
<keyword evidence="8" id="KW-0862">Zinc</keyword>
<evidence type="ECO:0000259" key="13">
    <source>
        <dbReference type="Pfam" id="PF20774"/>
    </source>
</evidence>
<dbReference type="RefSeq" id="WP_142195090.1">
    <property type="nucleotide sequence ID" value="NZ_BMSU01000007.1"/>
</dbReference>
<name>A0AA40SCQ2_9ACTN</name>
<dbReference type="GO" id="GO:0008237">
    <property type="term" value="F:metallopeptidase activity"/>
    <property type="evidence" value="ECO:0007669"/>
    <property type="project" value="UniProtKB-KW"/>
</dbReference>
<keyword evidence="5" id="KW-0479">Metal-binding</keyword>
<gene>
    <name evidence="14" type="ORF">FHS33_002527</name>
</gene>
<keyword evidence="6 11" id="KW-0732">Signal</keyword>
<evidence type="ECO:0000313" key="15">
    <source>
        <dbReference type="Proteomes" id="UP000530412"/>
    </source>
</evidence>
<dbReference type="EMBL" id="JACJIE010000004">
    <property type="protein sequence ID" value="MBA8944099.1"/>
    <property type="molecule type" value="Genomic_DNA"/>
</dbReference>
<evidence type="ECO:0000256" key="2">
    <source>
        <dbReference type="ARBA" id="ARBA00004613"/>
    </source>
</evidence>
<organism evidence="14 15">
    <name type="scientific">Streptomyces calvus</name>
    <dbReference type="NCBI Taxonomy" id="67282"/>
    <lineage>
        <taxon>Bacteria</taxon>
        <taxon>Bacillati</taxon>
        <taxon>Actinomycetota</taxon>
        <taxon>Actinomycetes</taxon>
        <taxon>Kitasatosporales</taxon>
        <taxon>Streptomycetaceae</taxon>
        <taxon>Streptomyces</taxon>
    </lineage>
</organism>
<dbReference type="AlphaFoldDB" id="A0AA40SCQ2"/>
<evidence type="ECO:0000256" key="7">
    <source>
        <dbReference type="ARBA" id="ARBA00022801"/>
    </source>
</evidence>
<feature type="signal peptide" evidence="11">
    <location>
        <begin position="1"/>
        <end position="32"/>
    </location>
</feature>
<dbReference type="InterPro" id="IPR048665">
    <property type="entry name" value="InhA-like_VEG"/>
</dbReference>
<feature type="compositionally biased region" description="Basic and acidic residues" evidence="10">
    <location>
        <begin position="37"/>
        <end position="60"/>
    </location>
</feature>
<protein>
    <submittedName>
        <fullName evidence="14">Immune inhibitor A</fullName>
        <ecNumber evidence="14">3.4.24.-</ecNumber>
    </submittedName>
</protein>
<accession>A0AA40SCQ2</accession>
<dbReference type="PANTHER" id="PTHR13062:SF12">
    <property type="entry name" value="ALPHA-2-MACROGLOBULIN DOMAIN-CONTAINING PROTEIN"/>
    <property type="match status" value="1"/>
</dbReference>
<dbReference type="Pfam" id="PF20774">
    <property type="entry name" value="InhA-like_VEG"/>
    <property type="match status" value="1"/>
</dbReference>
<evidence type="ECO:0000313" key="14">
    <source>
        <dbReference type="EMBL" id="MBA8944099.1"/>
    </source>
</evidence>
<evidence type="ECO:0000256" key="4">
    <source>
        <dbReference type="ARBA" id="ARBA00022670"/>
    </source>
</evidence>
<dbReference type="PIRSF" id="PIRSF007519">
    <property type="entry name" value="Protease_InhA"/>
    <property type="match status" value="1"/>
</dbReference>
<feature type="domain" description="Peptidase M6-like" evidence="12">
    <location>
        <begin position="103"/>
        <end position="405"/>
    </location>
</feature>
<dbReference type="Pfam" id="PF20773">
    <property type="entry name" value="InhA-like_MAM"/>
    <property type="match status" value="1"/>
</dbReference>
<keyword evidence="4" id="KW-0645">Protease</keyword>
<evidence type="ECO:0000259" key="12">
    <source>
        <dbReference type="Pfam" id="PF05547"/>
    </source>
</evidence>
<feature type="region of interest" description="Disordered" evidence="10">
    <location>
        <begin position="37"/>
        <end position="70"/>
    </location>
</feature>
<sequence length="784" mass="85798">MTSRPWTFRAAAIGVALAAATATCSAFTMAQADTADAAERPGAVDRHDPADRHHADHDLDGPLSKTQAAQREEAIKQVISGKASVKNRDGSKVVQLKSKKGDSKYVELGREKTDKIFTILVEFGDKIDSRYGGTPGPLHNQIAEPDREKDNSTAWQEDYDQQHFEDLYFGSGKGVNSVKTYYEKQSSGRYSVDGEVSDWVKVPYNEARYGSNKCDPDNCAWYAVQDGVTAWVEQQKAAGRTDAQITSQLSQYDLWDRYDHDGDGDFNESDGYIDHFQIVHAGEDESAGGGAQGEDAIWAHRWYAFGTDAGATGPENNKLGGTQIGDTGIWVGDYTIQPENGGLGVFAHEYGHDLGLPDHYDTAGGENSTGFWTLMSSGSWLGTGKNEIGDLPGDMTAWDKLQLGWLNFDTAKAGVNSWHKLGVAEYNTKHKQALVVELPKKAVTTEIVEPAEGATQWWSGSGDNLKNTLTRSVDLTGKSKAELTFDGWYDIEADYDYLYTEVSTDGGANWTAIDGTVDGQPIPRDGSDKPALHGTVDGHKKLAYSLDAYAGQKIDLRFRYQTDGGVAQKGFTADAITVTADGTPLFSDNAESADGAWTATGFSRVGASFTKDYAQYYIAENRQYVSYDKTLKTGPYNFGFANSRPDWVEHYAYQNGLLIWKWDTSQADNNTSQHPGVGLLLPVDSHPDALKWSDGTLMRNRVQSYDAPFSLYPTDGITLHKADVATWIPSSKGVSVFNDRTNDYYDESNKTAGVKITDTNTKIKILKEAKNGSTIELEVGPAGR</sequence>
<evidence type="ECO:0000256" key="5">
    <source>
        <dbReference type="ARBA" id="ARBA00022723"/>
    </source>
</evidence>
<evidence type="ECO:0000256" key="8">
    <source>
        <dbReference type="ARBA" id="ARBA00022833"/>
    </source>
</evidence>
<evidence type="ECO:0000256" key="11">
    <source>
        <dbReference type="SAM" id="SignalP"/>
    </source>
</evidence>
<comment type="subcellular location">
    <subcellularLocation>
        <location evidence="2">Secreted</location>
    </subcellularLocation>
</comment>
<keyword evidence="7 14" id="KW-0378">Hydrolase</keyword>
<reference evidence="14 15" key="1">
    <citation type="submission" date="2020-08" db="EMBL/GenBank/DDBJ databases">
        <title>Genomic Encyclopedia of Type Strains, Phase III (KMG-III): the genomes of soil and plant-associated and newly described type strains.</title>
        <authorList>
            <person name="Whitman W."/>
        </authorList>
    </citation>
    <scope>NUCLEOTIDE SEQUENCE [LARGE SCALE GENOMIC DNA]</scope>
    <source>
        <strain evidence="14 15">CECT 3271</strain>
    </source>
</reference>
<dbReference type="GO" id="GO:0046872">
    <property type="term" value="F:metal ion binding"/>
    <property type="evidence" value="ECO:0007669"/>
    <property type="project" value="UniProtKB-KW"/>
</dbReference>
<dbReference type="PANTHER" id="PTHR13062">
    <property type="entry name" value="COLLAGENASE"/>
    <property type="match status" value="1"/>
</dbReference>
<evidence type="ECO:0000256" key="6">
    <source>
        <dbReference type="ARBA" id="ARBA00022729"/>
    </source>
</evidence>
<dbReference type="GO" id="GO:0005576">
    <property type="term" value="C:extracellular region"/>
    <property type="evidence" value="ECO:0007669"/>
    <property type="project" value="UniProtKB-SubCell"/>
</dbReference>
<evidence type="ECO:0000256" key="10">
    <source>
        <dbReference type="SAM" id="MobiDB-lite"/>
    </source>
</evidence>
<comment type="caution">
    <text evidence="14">The sequence shown here is derived from an EMBL/GenBank/DDBJ whole genome shotgun (WGS) entry which is preliminary data.</text>
</comment>